<dbReference type="Proteomes" id="UP000766570">
    <property type="component" value="Unassembled WGS sequence"/>
</dbReference>
<evidence type="ECO:0008006" key="4">
    <source>
        <dbReference type="Google" id="ProtNLM"/>
    </source>
</evidence>
<evidence type="ECO:0000313" key="3">
    <source>
        <dbReference type="Proteomes" id="UP000766570"/>
    </source>
</evidence>
<name>A0ABS4WGT3_9MICC</name>
<dbReference type="RefSeq" id="WP_209909029.1">
    <property type="nucleotide sequence ID" value="NZ_BAAAMI010000007.1"/>
</dbReference>
<keyword evidence="1" id="KW-1133">Transmembrane helix</keyword>
<reference evidence="2 3" key="1">
    <citation type="submission" date="2021-03" db="EMBL/GenBank/DDBJ databases">
        <title>Sequencing the genomes of 1000 actinobacteria strains.</title>
        <authorList>
            <person name="Klenk H.-P."/>
        </authorList>
    </citation>
    <scope>NUCLEOTIDE SEQUENCE [LARGE SCALE GENOMIC DNA]</scope>
    <source>
        <strain evidence="2 3">DSM 15454</strain>
    </source>
</reference>
<feature type="transmembrane region" description="Helical" evidence="1">
    <location>
        <begin position="53"/>
        <end position="76"/>
    </location>
</feature>
<comment type="caution">
    <text evidence="2">The sequence shown here is derived from an EMBL/GenBank/DDBJ whole genome shotgun (WGS) entry which is preliminary data.</text>
</comment>
<accession>A0ABS4WGT3</accession>
<keyword evidence="3" id="KW-1185">Reference proteome</keyword>
<keyword evidence="1" id="KW-0812">Transmembrane</keyword>
<gene>
    <name evidence="2" type="ORF">JOF46_003329</name>
</gene>
<sequence length="183" mass="19313">MDRARWHAAPREAGSRHRCPGNACCPAAAFRATNAANPAATSRRRRASRGAQAGSSIIEFIFLVVLLLVPLVYLVVGAAHVQAASYAAVGAADHAAKVFVTAQTEGQGRARAADAVQRAAANMEIGPGRTHFTYSCRGTCLSAGSTVTVHVSIETVLPLLPEGWSWRTGSVRSDATQRVDRYG</sequence>
<organism evidence="2 3">
    <name type="scientific">Paeniglutamicibacter psychrophenolicus</name>
    <dbReference type="NCBI Taxonomy" id="257454"/>
    <lineage>
        <taxon>Bacteria</taxon>
        <taxon>Bacillati</taxon>
        <taxon>Actinomycetota</taxon>
        <taxon>Actinomycetes</taxon>
        <taxon>Micrococcales</taxon>
        <taxon>Micrococcaceae</taxon>
        <taxon>Paeniglutamicibacter</taxon>
    </lineage>
</organism>
<dbReference type="EMBL" id="JAGIOE010000001">
    <property type="protein sequence ID" value="MBP2375417.1"/>
    <property type="molecule type" value="Genomic_DNA"/>
</dbReference>
<proteinExistence type="predicted"/>
<keyword evidence="1" id="KW-0472">Membrane</keyword>
<evidence type="ECO:0000313" key="2">
    <source>
        <dbReference type="EMBL" id="MBP2375417.1"/>
    </source>
</evidence>
<evidence type="ECO:0000256" key="1">
    <source>
        <dbReference type="SAM" id="Phobius"/>
    </source>
</evidence>
<protein>
    <recommendedName>
        <fullName evidence="4">Pilus assembly protein</fullName>
    </recommendedName>
</protein>